<dbReference type="PANTHER" id="PTHR46124">
    <property type="entry name" value="D-AMINOACYL-TRNA DEACYLASE"/>
    <property type="match status" value="1"/>
</dbReference>
<dbReference type="InterPro" id="IPR001130">
    <property type="entry name" value="TatD-like"/>
</dbReference>
<dbReference type="Gene3D" id="3.20.20.140">
    <property type="entry name" value="Metal-dependent hydrolases"/>
    <property type="match status" value="1"/>
</dbReference>
<accession>A0A366E4J6</accession>
<keyword evidence="1" id="KW-0479">Metal-binding</keyword>
<dbReference type="PIRSF" id="PIRSF005902">
    <property type="entry name" value="DNase_TatD"/>
    <property type="match status" value="1"/>
</dbReference>
<sequence>MTPFVDFHCHLDLYPDYEALVAECERHSVYTLAVTTTPRAWARNKTVASKTKYIRVGLGLHPQLVSSHGKEIDLWEKLLPETNYVGEVGIDASPQYANSLSEQKYVFERILKACSSQGGKVLSIHAVRSVPLVLDMLEKYLDFATNVPVFHWFSGSPTEARRAAKLGCMFSINDRMLHGSKTQSLLKAIPLQLMLTETDGPFTTTNGRVNRPLDVSVCVAHLAREIGQDKNDVQCLIFENLRRILDQRHRSK</sequence>
<protein>
    <submittedName>
        <fullName evidence="2">TatD DNase family protein</fullName>
    </submittedName>
</protein>
<dbReference type="Pfam" id="PF01026">
    <property type="entry name" value="TatD_DNase"/>
    <property type="match status" value="1"/>
</dbReference>
<feature type="binding site" evidence="1">
    <location>
        <position position="8"/>
    </location>
    <ligand>
        <name>a divalent metal cation</name>
        <dbReference type="ChEBI" id="CHEBI:60240"/>
        <label>1</label>
    </ligand>
</feature>
<dbReference type="GO" id="GO:0016788">
    <property type="term" value="F:hydrolase activity, acting on ester bonds"/>
    <property type="evidence" value="ECO:0007669"/>
    <property type="project" value="InterPro"/>
</dbReference>
<dbReference type="NCBIfam" id="NF041926">
    <property type="entry name" value="QatD"/>
    <property type="match status" value="1"/>
</dbReference>
<dbReference type="PANTHER" id="PTHR46124:SF2">
    <property type="entry name" value="D-AMINOACYL-TRNA DEACYLASE"/>
    <property type="match status" value="1"/>
</dbReference>
<dbReference type="InterPro" id="IPR049677">
    <property type="entry name" value="QatD"/>
</dbReference>
<organism evidence="2 3">
    <name type="scientific">Pseudochrobactrum asaccharolyticum</name>
    <dbReference type="NCBI Taxonomy" id="354351"/>
    <lineage>
        <taxon>Bacteria</taxon>
        <taxon>Pseudomonadati</taxon>
        <taxon>Pseudomonadota</taxon>
        <taxon>Alphaproteobacteria</taxon>
        <taxon>Hyphomicrobiales</taxon>
        <taxon>Brucellaceae</taxon>
        <taxon>Pseudochrobactrum</taxon>
    </lineage>
</organism>
<feature type="binding site" evidence="1">
    <location>
        <position position="125"/>
    </location>
    <ligand>
        <name>a divalent metal cation</name>
        <dbReference type="ChEBI" id="CHEBI:60240"/>
        <label>2</label>
    </ligand>
</feature>
<comment type="caution">
    <text evidence="2">The sequence shown here is derived from an EMBL/GenBank/DDBJ whole genome shotgun (WGS) entry which is preliminary data.</text>
</comment>
<evidence type="ECO:0000256" key="1">
    <source>
        <dbReference type="PIRSR" id="PIRSR005902-1"/>
    </source>
</evidence>
<feature type="binding site" evidence="1">
    <location>
        <position position="151"/>
    </location>
    <ligand>
        <name>a divalent metal cation</name>
        <dbReference type="ChEBI" id="CHEBI:60240"/>
        <label>2</label>
    </ligand>
</feature>
<dbReference type="Proteomes" id="UP000252893">
    <property type="component" value="Unassembled WGS sequence"/>
</dbReference>
<dbReference type="OrthoDB" id="9810005at2"/>
<evidence type="ECO:0000313" key="3">
    <source>
        <dbReference type="Proteomes" id="UP000252893"/>
    </source>
</evidence>
<feature type="binding site" evidence="1">
    <location>
        <position position="199"/>
    </location>
    <ligand>
        <name>a divalent metal cation</name>
        <dbReference type="ChEBI" id="CHEBI:60240"/>
        <label>1</label>
    </ligand>
</feature>
<reference evidence="2 3" key="1">
    <citation type="submission" date="2018-06" db="EMBL/GenBank/DDBJ databases">
        <title>Genomic Encyclopedia of Type Strains, Phase IV (KMG-IV): sequencing the most valuable type-strain genomes for metagenomic binning, comparative biology and taxonomic classification.</title>
        <authorList>
            <person name="Goeker M."/>
        </authorList>
    </citation>
    <scope>NUCLEOTIDE SEQUENCE [LARGE SCALE GENOMIC DNA]</scope>
    <source>
        <strain evidence="2 3">DSM 25619</strain>
    </source>
</reference>
<feature type="binding site" evidence="1">
    <location>
        <position position="10"/>
    </location>
    <ligand>
        <name>a divalent metal cation</name>
        <dbReference type="ChEBI" id="CHEBI:60240"/>
        <label>1</label>
    </ligand>
</feature>
<dbReference type="SUPFAM" id="SSF51556">
    <property type="entry name" value="Metallo-dependent hydrolases"/>
    <property type="match status" value="1"/>
</dbReference>
<dbReference type="InterPro" id="IPR032466">
    <property type="entry name" value="Metal_Hydrolase"/>
</dbReference>
<evidence type="ECO:0000313" key="2">
    <source>
        <dbReference type="EMBL" id="RBO97263.1"/>
    </source>
</evidence>
<gene>
    <name evidence="2" type="ORF">DFR47_10244</name>
</gene>
<keyword evidence="3" id="KW-1185">Reference proteome</keyword>
<dbReference type="AlphaFoldDB" id="A0A366E4J6"/>
<feature type="binding site" evidence="1">
    <location>
        <position position="87"/>
    </location>
    <ligand>
        <name>a divalent metal cation</name>
        <dbReference type="ChEBI" id="CHEBI:60240"/>
        <label>1</label>
    </ligand>
</feature>
<proteinExistence type="predicted"/>
<name>A0A366E4J6_9HYPH</name>
<dbReference type="EMBL" id="QNRH01000002">
    <property type="protein sequence ID" value="RBO97263.1"/>
    <property type="molecule type" value="Genomic_DNA"/>
</dbReference>
<dbReference type="GO" id="GO:0046872">
    <property type="term" value="F:metal ion binding"/>
    <property type="evidence" value="ECO:0007669"/>
    <property type="project" value="UniProtKB-KW"/>
</dbReference>
<dbReference type="RefSeq" id="WP_113943301.1">
    <property type="nucleotide sequence ID" value="NZ_JBHEEG010000012.1"/>
</dbReference>